<dbReference type="AlphaFoldDB" id="A0AAN9Z2C0"/>
<feature type="compositionally biased region" description="Polar residues" evidence="8">
    <location>
        <begin position="18"/>
        <end position="27"/>
    </location>
</feature>
<dbReference type="PANTHER" id="PTHR23129">
    <property type="entry name" value="ACYL-COENZYME A DIPHOSPHATASE FITM2"/>
    <property type="match status" value="1"/>
</dbReference>
<evidence type="ECO:0000256" key="1">
    <source>
        <dbReference type="ARBA" id="ARBA00004477"/>
    </source>
</evidence>
<evidence type="ECO:0000256" key="3">
    <source>
        <dbReference type="ARBA" id="ARBA00022801"/>
    </source>
</evidence>
<evidence type="ECO:0000256" key="5">
    <source>
        <dbReference type="ARBA" id="ARBA00022989"/>
    </source>
</evidence>
<feature type="transmembrane region" description="Helical" evidence="9">
    <location>
        <begin position="65"/>
        <end position="84"/>
    </location>
</feature>
<accession>A0AAN9Z2C0</accession>
<evidence type="ECO:0000256" key="9">
    <source>
        <dbReference type="SAM" id="Phobius"/>
    </source>
</evidence>
<keyword evidence="11" id="KW-1185">Reference proteome</keyword>
<reference evidence="10 11" key="1">
    <citation type="submission" date="2024-03" db="EMBL/GenBank/DDBJ databases">
        <title>The genome assembly and annotation of the cricket Gryllus longicercus Weissman &amp; Gray.</title>
        <authorList>
            <person name="Szrajer S."/>
            <person name="Gray D."/>
            <person name="Ylla G."/>
        </authorList>
    </citation>
    <scope>NUCLEOTIDE SEQUENCE [LARGE SCALE GENOMIC DNA]</scope>
    <source>
        <strain evidence="10">DAG 2021-001</strain>
        <tissue evidence="10">Whole body minus gut</tissue>
    </source>
</reference>
<dbReference type="Pfam" id="PF10261">
    <property type="entry name" value="FIT"/>
    <property type="match status" value="2"/>
</dbReference>
<dbReference type="GO" id="GO:0010945">
    <property type="term" value="F:coenzyme A diphosphatase activity"/>
    <property type="evidence" value="ECO:0007669"/>
    <property type="project" value="InterPro"/>
</dbReference>
<keyword evidence="3" id="KW-0378">Hydrolase</keyword>
<keyword evidence="5 9" id="KW-1133">Transmembrane helix</keyword>
<evidence type="ECO:0008006" key="12">
    <source>
        <dbReference type="Google" id="ProtNLM"/>
    </source>
</evidence>
<evidence type="ECO:0000256" key="8">
    <source>
        <dbReference type="SAM" id="MobiDB-lite"/>
    </source>
</evidence>
<dbReference type="GO" id="GO:0008654">
    <property type="term" value="P:phospholipid biosynthetic process"/>
    <property type="evidence" value="ECO:0007669"/>
    <property type="project" value="TreeGrafter"/>
</dbReference>
<feature type="transmembrane region" description="Helical" evidence="9">
    <location>
        <begin position="104"/>
        <end position="123"/>
    </location>
</feature>
<feature type="region of interest" description="Disordered" evidence="8">
    <location>
        <begin position="1"/>
        <end position="36"/>
    </location>
</feature>
<comment type="caution">
    <text evidence="10">The sequence shown here is derived from an EMBL/GenBank/DDBJ whole genome shotgun (WGS) entry which is preliminary data.</text>
</comment>
<keyword evidence="6" id="KW-0443">Lipid metabolism</keyword>
<dbReference type="InterPro" id="IPR019388">
    <property type="entry name" value="FIT"/>
</dbReference>
<feature type="transmembrane region" description="Helical" evidence="9">
    <location>
        <begin position="257"/>
        <end position="283"/>
    </location>
</feature>
<evidence type="ECO:0000256" key="7">
    <source>
        <dbReference type="ARBA" id="ARBA00023136"/>
    </source>
</evidence>
<dbReference type="PANTHER" id="PTHR23129:SF0">
    <property type="entry name" value="ACYL-COENZYME A DIPHOSPHATASE FITM2"/>
    <property type="match status" value="1"/>
</dbReference>
<dbReference type="EMBL" id="JAZDUA010000177">
    <property type="protein sequence ID" value="KAK7865423.1"/>
    <property type="molecule type" value="Genomic_DNA"/>
</dbReference>
<feature type="transmembrane region" description="Helical" evidence="9">
    <location>
        <begin position="290"/>
        <end position="308"/>
    </location>
</feature>
<protein>
    <recommendedName>
        <fullName evidence="12">Fat storage-inducing transmembrane protein</fullName>
    </recommendedName>
</protein>
<evidence type="ECO:0000256" key="6">
    <source>
        <dbReference type="ARBA" id="ARBA00023098"/>
    </source>
</evidence>
<dbReference type="InterPro" id="IPR046401">
    <property type="entry name" value="FITM1/2"/>
</dbReference>
<dbReference type="Proteomes" id="UP001378592">
    <property type="component" value="Unassembled WGS sequence"/>
</dbReference>
<evidence type="ECO:0000313" key="11">
    <source>
        <dbReference type="Proteomes" id="UP001378592"/>
    </source>
</evidence>
<evidence type="ECO:0000256" key="4">
    <source>
        <dbReference type="ARBA" id="ARBA00022824"/>
    </source>
</evidence>
<name>A0AAN9Z2C0_9ORTH</name>
<organism evidence="10 11">
    <name type="scientific">Gryllus longicercus</name>
    <dbReference type="NCBI Taxonomy" id="2509291"/>
    <lineage>
        <taxon>Eukaryota</taxon>
        <taxon>Metazoa</taxon>
        <taxon>Ecdysozoa</taxon>
        <taxon>Arthropoda</taxon>
        <taxon>Hexapoda</taxon>
        <taxon>Insecta</taxon>
        <taxon>Pterygota</taxon>
        <taxon>Neoptera</taxon>
        <taxon>Polyneoptera</taxon>
        <taxon>Orthoptera</taxon>
        <taxon>Ensifera</taxon>
        <taxon>Gryllidea</taxon>
        <taxon>Grylloidea</taxon>
        <taxon>Gryllidae</taxon>
        <taxon>Gryllinae</taxon>
        <taxon>Gryllus</taxon>
    </lineage>
</organism>
<keyword evidence="7 9" id="KW-0472">Membrane</keyword>
<dbReference type="GO" id="GO:0034389">
    <property type="term" value="P:lipid droplet organization"/>
    <property type="evidence" value="ECO:0007669"/>
    <property type="project" value="InterPro"/>
</dbReference>
<comment type="subcellular location">
    <subcellularLocation>
        <location evidence="1">Endoplasmic reticulum membrane</location>
        <topology evidence="1">Multi-pass membrane protein</topology>
    </subcellularLocation>
</comment>
<feature type="region of interest" description="Disordered" evidence="8">
    <location>
        <begin position="372"/>
        <end position="395"/>
    </location>
</feature>
<keyword evidence="4" id="KW-0256">Endoplasmic reticulum</keyword>
<dbReference type="GO" id="GO:0005789">
    <property type="term" value="C:endoplasmic reticulum membrane"/>
    <property type="evidence" value="ECO:0007669"/>
    <property type="project" value="UniProtKB-SubCell"/>
</dbReference>
<gene>
    <name evidence="10" type="ORF">R5R35_012789</name>
</gene>
<feature type="transmembrane region" description="Helical" evidence="9">
    <location>
        <begin position="135"/>
        <end position="155"/>
    </location>
</feature>
<proteinExistence type="inferred from homology"/>
<dbReference type="HAMAP" id="MF_03230">
    <property type="entry name" value="FITM2"/>
    <property type="match status" value="1"/>
</dbReference>
<evidence type="ECO:0000256" key="2">
    <source>
        <dbReference type="ARBA" id="ARBA00022692"/>
    </source>
</evidence>
<feature type="compositionally biased region" description="Polar residues" evidence="8">
    <location>
        <begin position="386"/>
        <end position="395"/>
    </location>
</feature>
<sequence>MATKRRPLHTGSKLNFRPGNSSESSTCDPKGKKPLPEPTTVRKVLLMMILHVCRKTLFFDTNLKVGIYGASLFLISLVTDVLPVPKTYFARSDNIFNQYFVKMGWGWTLLMTFPFVVLTSYTYCCGKKDKVVMHVSRLGIATFMWFFWTNLFQYIESNYGRCLSKAHFPTKAACIGKGFMWNGFDLSGHAFILIYSSLVLIEEARAINGWERMSDLIRNEGYTRDTADGSLNVNPLRSLTEREFSDLKAFYEQFTPYIHSLFIGMTCLCILWDVMLVSTMLYYHIMIEKFVSGAIAILMWFVTYRYWYALPKVYPNLPGDGLFKYTNRQQSREIPTKKKTSTPNVAKGQLPKFMGMPLYGLRNQEMKMKDGMKDEKEEQFMDEISPASSSKVSVT</sequence>
<evidence type="ECO:0000313" key="10">
    <source>
        <dbReference type="EMBL" id="KAK7865423.1"/>
    </source>
</evidence>
<keyword evidence="2 9" id="KW-0812">Transmembrane</keyword>
<dbReference type="GO" id="GO:0019915">
    <property type="term" value="P:lipid storage"/>
    <property type="evidence" value="ECO:0007669"/>
    <property type="project" value="InterPro"/>
</dbReference>